<dbReference type="GO" id="GO:0030288">
    <property type="term" value="C:outer membrane-bounded periplasmic space"/>
    <property type="evidence" value="ECO:0007669"/>
    <property type="project" value="TreeGrafter"/>
</dbReference>
<dbReference type="InterPro" id="IPR050695">
    <property type="entry name" value="N-acetylmuramoyl_amidase_3"/>
</dbReference>
<proteinExistence type="predicted"/>
<dbReference type="PANTHER" id="PTHR30404:SF0">
    <property type="entry name" value="N-ACETYLMURAMOYL-L-ALANINE AMIDASE AMIC"/>
    <property type="match status" value="1"/>
</dbReference>
<name>A0A9D1WI86_9FIRM</name>
<feature type="region of interest" description="Disordered" evidence="2">
    <location>
        <begin position="133"/>
        <end position="164"/>
    </location>
</feature>
<keyword evidence="3" id="KW-1133">Transmembrane helix</keyword>
<organism evidence="5 6">
    <name type="scientific">Candidatus Blautia gallistercoris</name>
    <dbReference type="NCBI Taxonomy" id="2838490"/>
    <lineage>
        <taxon>Bacteria</taxon>
        <taxon>Bacillati</taxon>
        <taxon>Bacillota</taxon>
        <taxon>Clostridia</taxon>
        <taxon>Lachnospirales</taxon>
        <taxon>Lachnospiraceae</taxon>
        <taxon>Blautia</taxon>
    </lineage>
</organism>
<gene>
    <name evidence="5" type="ORF">IAA45_08330</name>
</gene>
<dbReference type="EC" id="3.5.1.28" evidence="5"/>
<dbReference type="AlphaFoldDB" id="A0A9D1WI86"/>
<dbReference type="SUPFAM" id="SSF53187">
    <property type="entry name" value="Zn-dependent exopeptidases"/>
    <property type="match status" value="1"/>
</dbReference>
<keyword evidence="3" id="KW-0812">Transmembrane</keyword>
<keyword evidence="3" id="KW-0472">Membrane</keyword>
<dbReference type="EMBL" id="DXEX01000181">
    <property type="protein sequence ID" value="HIX59705.1"/>
    <property type="molecule type" value="Genomic_DNA"/>
</dbReference>
<comment type="caution">
    <text evidence="5">The sequence shown here is derived from an EMBL/GenBank/DDBJ whole genome shotgun (WGS) entry which is preliminary data.</text>
</comment>
<reference evidence="5" key="1">
    <citation type="journal article" date="2021" name="PeerJ">
        <title>Extensive microbial diversity within the chicken gut microbiome revealed by metagenomics and culture.</title>
        <authorList>
            <person name="Gilroy R."/>
            <person name="Ravi A."/>
            <person name="Getino M."/>
            <person name="Pursley I."/>
            <person name="Horton D.L."/>
            <person name="Alikhan N.F."/>
            <person name="Baker D."/>
            <person name="Gharbi K."/>
            <person name="Hall N."/>
            <person name="Watson M."/>
            <person name="Adriaenssens E.M."/>
            <person name="Foster-Nyarko E."/>
            <person name="Jarju S."/>
            <person name="Secka A."/>
            <person name="Antonio M."/>
            <person name="Oren A."/>
            <person name="Chaudhuri R.R."/>
            <person name="La Ragione R."/>
            <person name="Hildebrand F."/>
            <person name="Pallen M.J."/>
        </authorList>
    </citation>
    <scope>NUCLEOTIDE SEQUENCE</scope>
    <source>
        <strain evidence="5">ChiSjej1B19-8411</strain>
    </source>
</reference>
<evidence type="ECO:0000313" key="6">
    <source>
        <dbReference type="Proteomes" id="UP000886817"/>
    </source>
</evidence>
<feature type="transmembrane region" description="Helical" evidence="3">
    <location>
        <begin position="20"/>
        <end position="39"/>
    </location>
</feature>
<dbReference type="SMART" id="SM00646">
    <property type="entry name" value="Ami_3"/>
    <property type="match status" value="1"/>
</dbReference>
<accession>A0A9D1WI86</accession>
<dbReference type="InterPro" id="IPR002508">
    <property type="entry name" value="MurNAc-LAA_cat"/>
</dbReference>
<dbReference type="CDD" id="cd02696">
    <property type="entry name" value="MurNAc-LAA"/>
    <property type="match status" value="1"/>
</dbReference>
<evidence type="ECO:0000256" key="3">
    <source>
        <dbReference type="SAM" id="Phobius"/>
    </source>
</evidence>
<dbReference type="Pfam" id="PF01520">
    <property type="entry name" value="Amidase_3"/>
    <property type="match status" value="1"/>
</dbReference>
<sequence length="334" mass="36504">MKRHDSKKGEKKIKTGRKILVVLLALAVAAAALLGIGLYRQVQDTAEQKQALEQAKALEEEYRQSGREMETKIGELEKQVEELTQELEKLQKENESLKEQAESTGAEGQISSSGEKTVFSRKDNGYVVVLDAGHQGNGADSEQEPVGPGASEMKARDSGGTQGVSGYPEYALNLEMALRLRTELENRGYTVILTRDSNDVRISNRERAAVANDNGADVFLRIHANGDEDSSVYGALSMATSLENPYVSPDLSQQSQNFAQTLIDGFCEATGAYNRGVMLTDSMSGLNWSQVPCAIIEMGFMSNPEEDAKMQTEEYQEQMTQGLANGIDRYLGVG</sequence>
<dbReference type="GO" id="GO:0008745">
    <property type="term" value="F:N-acetylmuramoyl-L-alanine amidase activity"/>
    <property type="evidence" value="ECO:0007669"/>
    <property type="project" value="UniProtKB-EC"/>
</dbReference>
<evidence type="ECO:0000313" key="5">
    <source>
        <dbReference type="EMBL" id="HIX59705.1"/>
    </source>
</evidence>
<evidence type="ECO:0000256" key="1">
    <source>
        <dbReference type="ARBA" id="ARBA00022801"/>
    </source>
</evidence>
<protein>
    <submittedName>
        <fullName evidence="5">N-acetylmuramoyl-L-alanine amidase</fullName>
        <ecNumber evidence="5">3.5.1.28</ecNumber>
    </submittedName>
</protein>
<evidence type="ECO:0000256" key="2">
    <source>
        <dbReference type="SAM" id="MobiDB-lite"/>
    </source>
</evidence>
<reference evidence="5" key="2">
    <citation type="submission" date="2021-04" db="EMBL/GenBank/DDBJ databases">
        <authorList>
            <person name="Gilroy R."/>
        </authorList>
    </citation>
    <scope>NUCLEOTIDE SEQUENCE</scope>
    <source>
        <strain evidence="5">ChiSjej1B19-8411</strain>
    </source>
</reference>
<feature type="domain" description="MurNAc-LAA" evidence="4">
    <location>
        <begin position="208"/>
        <end position="328"/>
    </location>
</feature>
<dbReference type="GO" id="GO:0009253">
    <property type="term" value="P:peptidoglycan catabolic process"/>
    <property type="evidence" value="ECO:0007669"/>
    <property type="project" value="InterPro"/>
</dbReference>
<dbReference type="Proteomes" id="UP000886817">
    <property type="component" value="Unassembled WGS sequence"/>
</dbReference>
<dbReference type="Gene3D" id="3.40.630.40">
    <property type="entry name" value="Zn-dependent exopeptidases"/>
    <property type="match status" value="1"/>
</dbReference>
<evidence type="ECO:0000259" key="4">
    <source>
        <dbReference type="SMART" id="SM00646"/>
    </source>
</evidence>
<dbReference type="PANTHER" id="PTHR30404">
    <property type="entry name" value="N-ACETYLMURAMOYL-L-ALANINE AMIDASE"/>
    <property type="match status" value="1"/>
</dbReference>
<keyword evidence="1 5" id="KW-0378">Hydrolase</keyword>
<feature type="region of interest" description="Disordered" evidence="2">
    <location>
        <begin position="93"/>
        <end position="116"/>
    </location>
</feature>